<feature type="domain" description="Carrier" evidence="4">
    <location>
        <begin position="1"/>
        <end position="67"/>
    </location>
</feature>
<dbReference type="InterPro" id="IPR036736">
    <property type="entry name" value="ACP-like_sf"/>
</dbReference>
<accession>A0ABW1HXS7</accession>
<keyword evidence="2" id="KW-0597">Phosphoprotein</keyword>
<proteinExistence type="predicted"/>
<dbReference type="SUPFAM" id="SSF47336">
    <property type="entry name" value="ACP-like"/>
    <property type="match status" value="1"/>
</dbReference>
<comment type="caution">
    <text evidence="6">The sequence shown here is derived from an EMBL/GenBank/DDBJ whole genome shotgun (WGS) entry which is preliminary data.</text>
</comment>
<dbReference type="InterPro" id="IPR009081">
    <property type="entry name" value="PP-bd_ACP"/>
</dbReference>
<dbReference type="PROSITE" id="PS50075">
    <property type="entry name" value="CARRIER"/>
    <property type="match status" value="1"/>
</dbReference>
<dbReference type="CDD" id="cd00833">
    <property type="entry name" value="PKS"/>
    <property type="match status" value="1"/>
</dbReference>
<reference evidence="7" key="1">
    <citation type="journal article" date="2019" name="Int. J. Syst. Evol. Microbiol.">
        <title>The Global Catalogue of Microorganisms (GCM) 10K type strain sequencing project: providing services to taxonomists for standard genome sequencing and annotation.</title>
        <authorList>
            <consortium name="The Broad Institute Genomics Platform"/>
            <consortium name="The Broad Institute Genome Sequencing Center for Infectious Disease"/>
            <person name="Wu L."/>
            <person name="Ma J."/>
        </authorList>
    </citation>
    <scope>NUCLEOTIDE SEQUENCE [LARGE SCALE GENOMIC DNA]</scope>
    <source>
        <strain evidence="7">CGMCC 4.7173</strain>
    </source>
</reference>
<dbReference type="Gene3D" id="1.10.1200.10">
    <property type="entry name" value="ACP-like"/>
    <property type="match status" value="1"/>
</dbReference>
<name>A0ABW1HXS7_9ACTN</name>
<dbReference type="SMART" id="SM00823">
    <property type="entry name" value="PKS_PP"/>
    <property type="match status" value="1"/>
</dbReference>
<dbReference type="PROSITE" id="PS52004">
    <property type="entry name" value="KS3_2"/>
    <property type="match status" value="1"/>
</dbReference>
<dbReference type="PANTHER" id="PTHR43775:SF37">
    <property type="entry name" value="SI:DKEY-61P9.11"/>
    <property type="match status" value="1"/>
</dbReference>
<dbReference type="InterPro" id="IPR018201">
    <property type="entry name" value="Ketoacyl_synth_AS"/>
</dbReference>
<protein>
    <submittedName>
        <fullName evidence="6">Beta-ketoacyl synthase N-terminal-like domain-containing protein</fullName>
    </submittedName>
</protein>
<evidence type="ECO:0000313" key="6">
    <source>
        <dbReference type="EMBL" id="MFC5946251.1"/>
    </source>
</evidence>
<feature type="non-terminal residue" evidence="6">
    <location>
        <position position="488"/>
    </location>
</feature>
<dbReference type="EMBL" id="JBHSQQ010000582">
    <property type="protein sequence ID" value="MFC5946251.1"/>
    <property type="molecule type" value="Genomic_DNA"/>
</dbReference>
<dbReference type="InterPro" id="IPR020806">
    <property type="entry name" value="PKS_PP-bd"/>
</dbReference>
<evidence type="ECO:0000259" key="4">
    <source>
        <dbReference type="PROSITE" id="PS50075"/>
    </source>
</evidence>
<evidence type="ECO:0000259" key="5">
    <source>
        <dbReference type="PROSITE" id="PS52004"/>
    </source>
</evidence>
<dbReference type="Pfam" id="PF00550">
    <property type="entry name" value="PP-binding"/>
    <property type="match status" value="1"/>
</dbReference>
<dbReference type="InterPro" id="IPR020841">
    <property type="entry name" value="PKS_Beta-ketoAc_synthase_dom"/>
</dbReference>
<dbReference type="InterPro" id="IPR050091">
    <property type="entry name" value="PKS_NRPS_Biosynth_Enz"/>
</dbReference>
<dbReference type="Pfam" id="PF00109">
    <property type="entry name" value="ketoacyl-synt"/>
    <property type="match status" value="1"/>
</dbReference>
<gene>
    <name evidence="6" type="ORF">ACFPZ4_32935</name>
</gene>
<dbReference type="InterPro" id="IPR014030">
    <property type="entry name" value="Ketoacyl_synth_N"/>
</dbReference>
<dbReference type="Gene3D" id="3.40.47.10">
    <property type="match status" value="1"/>
</dbReference>
<feature type="domain" description="Ketosynthase family 3 (KS3)" evidence="5">
    <location>
        <begin position="80"/>
        <end position="488"/>
    </location>
</feature>
<dbReference type="InterPro" id="IPR016039">
    <property type="entry name" value="Thiolase-like"/>
</dbReference>
<dbReference type="Proteomes" id="UP001596207">
    <property type="component" value="Unassembled WGS sequence"/>
</dbReference>
<dbReference type="SMART" id="SM00825">
    <property type="entry name" value="PKS_KS"/>
    <property type="match status" value="1"/>
</dbReference>
<dbReference type="PANTHER" id="PTHR43775">
    <property type="entry name" value="FATTY ACID SYNTHASE"/>
    <property type="match status" value="1"/>
</dbReference>
<evidence type="ECO:0000256" key="3">
    <source>
        <dbReference type="ARBA" id="ARBA00022679"/>
    </source>
</evidence>
<organism evidence="6 7">
    <name type="scientific">Micromonospora harpali</name>
    <dbReference type="NCBI Taxonomy" id="1490225"/>
    <lineage>
        <taxon>Bacteria</taxon>
        <taxon>Bacillati</taxon>
        <taxon>Actinomycetota</taxon>
        <taxon>Actinomycetes</taxon>
        <taxon>Micromonosporales</taxon>
        <taxon>Micromonosporaceae</taxon>
        <taxon>Micromonospora</taxon>
    </lineage>
</organism>
<dbReference type="InterPro" id="IPR014031">
    <property type="entry name" value="Ketoacyl_synth_C"/>
</dbReference>
<sequence length="488" mass="49483">VVHAALADVLGRPVEAGRPFYELGVGSVEIVALRARLEEALGRPVPQPALFAHPTVDTLAAHLAAAGPAPAPEAASRPADRRVAVVGMAARFPGAADVDEFWAALLAGVESVRTFTPQELAAAGVPDHLARDPGYVAASGVLDDVAGFDAGFFGISPREAELLDPQHRLFLETCQHALEDAGCPGEAAGRRIGVFAGGGMNLYPHHTYLRHQLPQAVASADPATAIGAALGNQPDFLATRVAYRLGLTGPAVTVQTACSTSLVAVHLAARALLAGDADVAVAGAVAVHVPQVTGYRHTPGSILSASGRCRPFDAAADGTVGGNGVAAVVLKPLDRALADGDRIHAVLLGSAVNNDGAGKVGWTAPGVPGQVDVVRRALRDAGVPAASIGYVEAHGTGTALGDPVEHHALAEAYAPARAFLGSVKANIGHLDSCAGMAGLIKAVLAVRSGRVPPQINFARPNPALGLAGGPFTVTTAAVDWPASGVPRR</sequence>
<keyword evidence="7" id="KW-1185">Reference proteome</keyword>
<evidence type="ECO:0000256" key="1">
    <source>
        <dbReference type="ARBA" id="ARBA00022450"/>
    </source>
</evidence>
<dbReference type="PROSITE" id="PS00606">
    <property type="entry name" value="KS3_1"/>
    <property type="match status" value="1"/>
</dbReference>
<keyword evidence="3" id="KW-0808">Transferase</keyword>
<dbReference type="Pfam" id="PF02801">
    <property type="entry name" value="Ketoacyl-synt_C"/>
    <property type="match status" value="1"/>
</dbReference>
<evidence type="ECO:0000313" key="7">
    <source>
        <dbReference type="Proteomes" id="UP001596207"/>
    </source>
</evidence>
<dbReference type="SUPFAM" id="SSF53901">
    <property type="entry name" value="Thiolase-like"/>
    <property type="match status" value="1"/>
</dbReference>
<feature type="non-terminal residue" evidence="6">
    <location>
        <position position="1"/>
    </location>
</feature>
<keyword evidence="1" id="KW-0596">Phosphopantetheine</keyword>
<dbReference type="RefSeq" id="WP_377539159.1">
    <property type="nucleotide sequence ID" value="NZ_JBHSQQ010000582.1"/>
</dbReference>
<evidence type="ECO:0000256" key="2">
    <source>
        <dbReference type="ARBA" id="ARBA00022553"/>
    </source>
</evidence>